<dbReference type="PANTHER" id="PTHR43669:SF6">
    <property type="entry name" value="DECAPRENYLPHOSPHORYL-2-KETO-BETA-D-ERYTHRO-PENTOSE REDUCTASE"/>
    <property type="match status" value="1"/>
</dbReference>
<organism evidence="3 4">
    <name type="scientific">Actinomyces viscosus</name>
    <dbReference type="NCBI Taxonomy" id="1656"/>
    <lineage>
        <taxon>Bacteria</taxon>
        <taxon>Bacillati</taxon>
        <taxon>Actinomycetota</taxon>
        <taxon>Actinomycetes</taxon>
        <taxon>Actinomycetales</taxon>
        <taxon>Actinomycetaceae</taxon>
        <taxon>Actinomyces</taxon>
    </lineage>
</organism>
<dbReference type="PANTHER" id="PTHR43669">
    <property type="entry name" value="5-KETO-D-GLUCONATE 5-REDUCTASE"/>
    <property type="match status" value="1"/>
</dbReference>
<evidence type="ECO:0000313" key="3">
    <source>
        <dbReference type="EMBL" id="VEI15829.1"/>
    </source>
</evidence>
<comment type="similarity">
    <text evidence="1">Belongs to the short-chain dehydrogenases/reductases (SDR) family.</text>
</comment>
<reference evidence="3 4" key="1">
    <citation type="submission" date="2018-12" db="EMBL/GenBank/DDBJ databases">
        <authorList>
            <consortium name="Pathogen Informatics"/>
        </authorList>
    </citation>
    <scope>NUCLEOTIDE SEQUENCE [LARGE SCALE GENOMIC DNA]</scope>
    <source>
        <strain evidence="3 4">NCTC10951</strain>
    </source>
</reference>
<dbReference type="EC" id="1.1.1.276" evidence="3"/>
<dbReference type="CDD" id="cd05233">
    <property type="entry name" value="SDR_c"/>
    <property type="match status" value="1"/>
</dbReference>
<dbReference type="OrthoDB" id="9786435at2"/>
<keyword evidence="2 3" id="KW-0560">Oxidoreductase</keyword>
<dbReference type="Gene3D" id="3.40.50.720">
    <property type="entry name" value="NAD(P)-binding Rossmann-like Domain"/>
    <property type="match status" value="1"/>
</dbReference>
<accession>A0A448PKM0</accession>
<gene>
    <name evidence="3" type="primary">sdh_2</name>
    <name evidence="3" type="ORF">NCTC10951_01363</name>
</gene>
<evidence type="ECO:0000256" key="2">
    <source>
        <dbReference type="ARBA" id="ARBA00023002"/>
    </source>
</evidence>
<protein>
    <submittedName>
        <fullName evidence="3">Serine 3-dehydrogenase</fullName>
        <ecNumber evidence="3">1.1.1.276</ecNumber>
    </submittedName>
</protein>
<dbReference type="SUPFAM" id="SSF51735">
    <property type="entry name" value="NAD(P)-binding Rossmann-fold domains"/>
    <property type="match status" value="1"/>
</dbReference>
<dbReference type="PRINTS" id="PR00081">
    <property type="entry name" value="GDHRDH"/>
</dbReference>
<dbReference type="RefSeq" id="WP_126413969.1">
    <property type="nucleotide sequence ID" value="NZ_CAUTOI010000003.1"/>
</dbReference>
<dbReference type="InterPro" id="IPR002347">
    <property type="entry name" value="SDR_fam"/>
</dbReference>
<evidence type="ECO:0000256" key="1">
    <source>
        <dbReference type="ARBA" id="ARBA00006484"/>
    </source>
</evidence>
<dbReference type="InterPro" id="IPR036291">
    <property type="entry name" value="NAD(P)-bd_dom_sf"/>
</dbReference>
<dbReference type="Pfam" id="PF00106">
    <property type="entry name" value="adh_short"/>
    <property type="match status" value="1"/>
</dbReference>
<dbReference type="AlphaFoldDB" id="A0A448PKM0"/>
<dbReference type="KEGG" id="avc:NCTC10951_01363"/>
<proteinExistence type="inferred from homology"/>
<dbReference type="GO" id="GO:0031132">
    <property type="term" value="F:serine 3-dehydrogenase activity"/>
    <property type="evidence" value="ECO:0007669"/>
    <property type="project" value="UniProtKB-EC"/>
</dbReference>
<dbReference type="Proteomes" id="UP000268658">
    <property type="component" value="Chromosome"/>
</dbReference>
<name>A0A448PKM0_ACTVI</name>
<evidence type="ECO:0000313" key="4">
    <source>
        <dbReference type="Proteomes" id="UP000268658"/>
    </source>
</evidence>
<dbReference type="EMBL" id="LR134477">
    <property type="protein sequence ID" value="VEI15829.1"/>
    <property type="molecule type" value="Genomic_DNA"/>
</dbReference>
<sequence length="235" mass="25012">MSPRTIVVTGGASGVGLAIAQRAVAEGWNTIVVDRQEPLGEIDARVVRCDLKDADATHDALERIVREEGQVDALVASSGGMLGGPFDSRQAEEWVERMTTDVATVLRAVRLLLPALRRAAEARGVADIIVIGSIASDVAFEHAAVYGATAAARNALGEQLRVELRGDRVRSRTIAIGYVETAATKGRDIPALTEQIAAAPLHPEDIATIVHHQLNLPQDVIVRDIEVVPTAQGWA</sequence>